<name>A0ABM1PL95_DROAR</name>
<feature type="compositionally biased region" description="Polar residues" evidence="2">
    <location>
        <begin position="992"/>
        <end position="1012"/>
    </location>
</feature>
<feature type="region of interest" description="Disordered" evidence="2">
    <location>
        <begin position="474"/>
        <end position="517"/>
    </location>
</feature>
<feature type="compositionally biased region" description="Polar residues" evidence="2">
    <location>
        <begin position="684"/>
        <end position="693"/>
    </location>
</feature>
<protein>
    <submittedName>
        <fullName evidence="4">Little elongation complex subunit 1</fullName>
    </submittedName>
</protein>
<dbReference type="Proteomes" id="UP000694904">
    <property type="component" value="Chromosome 5"/>
</dbReference>
<sequence>MSNDFSLDDFGFLLSPPIERSPNEMVSTNGKLSKKRLLIGDLIADNDELVRRVKELEGQEQQLCSIKRTASEVTELYKQEKQQRIELERRALEESERCSDLEKQLDVLKLDCEQLQAEAKLKCLPVDGKDMVILFMQLALRIQGDPCSGGLTRAEHNMLRKLKDYCKSADISVPLSKSPTKKRAKSITATKGTSTEPFVAHASAPTKPMMCSIAVQSERFVTTRDQGIQHKNTTTTRGTTTAALIKTRTVGTCFPQPEPPLDAYQILEKILTWNIMPMSPLPDEPFVPEELPLINVGTNTDICDVHREIDYLPVLPAQLKRSDSRPPSRTMHDSVKDELTTPIDAATPDSYSHTMAKKLFNFLPHSQRVLDKMPPQDFEEIWQVVGQMLLVALQSRPANSISQADFREWFCSLYESHQTHNDAPSIDISNKEQYMAPVDEELPPDDRNRSIETPPPEMGLELTPIRLTQFKKMEELNTKPKITEQNSCSQKYKRKKKEKKKNKKKEQSRPTSPTETAVNFLTNLSDFHNSNCDNLDIQLNAEERELMQLASATANNMLPPITSPVFKDFIPIMDESLNVDKPQSTSPEPLDTHAANVDFMALFGSDSDSADEEAFENGKVVANEVNTDIICLSSKNSNNTEEEIPNDCDVRHKDTPPKPNSVVNNGDLGGDKTNRLQRKRKLSSRNSSDSHSGTSEDENSVTNDGHTYAEDANNIRKRGLSESRSETSEEANSVTSDHSHEDDTNNLRIGGLSESPTKTSEEANSVTSDGHPHADHTNNTRGRISSESQSDAREENAVTSNRRKRSSFNSLSESTEETSVTSHGHPHAEDTKLRTNEAKQSSQGAVTVSPVKRMRRVSKRIALKKKSTINDKSVDSNQSVDDDTDRHDMDESKLAVIIPTEITKQDTSAIKCETIDESEDYDTDIEERNLIINEDIQTDNEPINEILPSVLIDKHMPEMSEDSSKSDVDTMDQNPVINSGLHSDSDHDEDTCPQNNVDSPTVISNSSESNASDPLVDLYLTPEYSDEDKQQNRKRKRKRNSSMNESFESRCTAKRLTRLQAKQLQLDADNQESSNGTAVQESCLYESSPMSPAPSDSCETNGSEPIEIPLELPGRQNNLGAPKALLCYMINAYKADIKKHKNHKPRKRLDKLTSQIIEYLKQSDELELTPTEFIGIDEQNVINVLIAAYVAANEAGANDMVVLQRVLTLVKQFECENSSFIGHFMKALEQRLFNPKDRLSDPVAFMCVKLFLQLIRLQAMQADPENYENPARLFLAKILYHYSTQMPQLVLEVLTHYPTVLPHREERSYDHSDPLITVIKHLLMCYSYDVSDQHGAERALISKLRYEYHFQPFEPTKQKVIENLMGKIKAGRTYQLSYAFALFCRRSIQLNVTNVLSQQLIPLVNNYCDLCVQNEEYDARMESLVQCTSMIIKQLRLAGNVDLTGYLALFKRILVAVPRPGIQEAAVQAILRLQRFGYEFVVDALQSFKPNYPLSPMTRAMLRTFVERRQQYLLAKKA</sequence>
<feature type="region of interest" description="Disordered" evidence="2">
    <location>
        <begin position="637"/>
        <end position="888"/>
    </location>
</feature>
<keyword evidence="3" id="KW-1185">Reference proteome</keyword>
<feature type="region of interest" description="Disordered" evidence="2">
    <location>
        <begin position="957"/>
        <end position="1052"/>
    </location>
</feature>
<feature type="compositionally biased region" description="Basic residues" evidence="2">
    <location>
        <begin position="852"/>
        <end position="867"/>
    </location>
</feature>
<dbReference type="RefSeq" id="XP_017867981.1">
    <property type="nucleotide sequence ID" value="XM_018012492.1"/>
</dbReference>
<feature type="compositionally biased region" description="Low complexity" evidence="2">
    <location>
        <begin position="807"/>
        <end position="822"/>
    </location>
</feature>
<gene>
    <name evidence="4" type="primary">LOC108616955</name>
</gene>
<dbReference type="GeneID" id="108616955"/>
<reference evidence="4" key="3">
    <citation type="submission" date="2025-08" db="UniProtKB">
        <authorList>
            <consortium name="RefSeq"/>
        </authorList>
    </citation>
    <scope>IDENTIFICATION</scope>
    <source>
        <tissue evidence="4">Whole organism</tissue>
    </source>
</reference>
<feature type="compositionally biased region" description="Basic and acidic residues" evidence="2">
    <location>
        <begin position="957"/>
        <end position="968"/>
    </location>
</feature>
<feature type="region of interest" description="Disordered" evidence="2">
    <location>
        <begin position="1083"/>
        <end position="1114"/>
    </location>
</feature>
<keyword evidence="1" id="KW-0175">Coiled coil</keyword>
<feature type="compositionally biased region" description="Polar residues" evidence="2">
    <location>
        <begin position="754"/>
        <end position="768"/>
    </location>
</feature>
<feature type="region of interest" description="Disordered" evidence="2">
    <location>
        <begin position="439"/>
        <end position="459"/>
    </location>
</feature>
<reference evidence="3" key="2">
    <citation type="journal article" date="2016" name="G3 (Bethesda)">
        <title>Genome Evolution in Three Species of Cactophilic Drosophila.</title>
        <authorList>
            <person name="Sanchez-Flores A."/>
            <person name="Penazola F."/>
            <person name="Carpinteyro-Ponce J."/>
            <person name="Nazario-Yepiz N."/>
            <person name="Abreu-Goodger C."/>
            <person name="Machado C.A."/>
            <person name="Markow T.A."/>
        </authorList>
    </citation>
    <scope>NUCLEOTIDE SEQUENCE [LARGE SCALE GENOMIC DNA]</scope>
</reference>
<reference evidence="3" key="1">
    <citation type="journal article" date="1997" name="Nucleic Acids Res.">
        <title>tRNAscan-SE: a program for improved detection of transfer RNA genes in genomic sequence.</title>
        <authorList>
            <person name="Lowe T.M."/>
            <person name="Eddy S.R."/>
        </authorList>
    </citation>
    <scope>NUCLEOTIDE SEQUENCE [LARGE SCALE GENOMIC DNA]</scope>
</reference>
<evidence type="ECO:0000313" key="3">
    <source>
        <dbReference type="Proteomes" id="UP000694904"/>
    </source>
</evidence>
<feature type="coiled-coil region" evidence="1">
    <location>
        <begin position="39"/>
        <end position="118"/>
    </location>
</feature>
<evidence type="ECO:0000256" key="1">
    <source>
        <dbReference type="SAM" id="Coils"/>
    </source>
</evidence>
<evidence type="ECO:0000313" key="4">
    <source>
        <dbReference type="RefSeq" id="XP_017867981.1"/>
    </source>
</evidence>
<feature type="compositionally biased region" description="Basic and acidic residues" evidence="2">
    <location>
        <begin position="826"/>
        <end position="837"/>
    </location>
</feature>
<feature type="compositionally biased region" description="Polar residues" evidence="2">
    <location>
        <begin position="779"/>
        <end position="789"/>
    </location>
</feature>
<organism evidence="3 4">
    <name type="scientific">Drosophila arizonae</name>
    <name type="common">Fruit fly</name>
    <dbReference type="NCBI Taxonomy" id="7263"/>
    <lineage>
        <taxon>Eukaryota</taxon>
        <taxon>Metazoa</taxon>
        <taxon>Ecdysozoa</taxon>
        <taxon>Arthropoda</taxon>
        <taxon>Hexapoda</taxon>
        <taxon>Insecta</taxon>
        <taxon>Pterygota</taxon>
        <taxon>Neoptera</taxon>
        <taxon>Endopterygota</taxon>
        <taxon>Diptera</taxon>
        <taxon>Brachycera</taxon>
        <taxon>Muscomorpha</taxon>
        <taxon>Ephydroidea</taxon>
        <taxon>Drosophilidae</taxon>
        <taxon>Drosophila</taxon>
    </lineage>
</organism>
<feature type="compositionally biased region" description="Basic residues" evidence="2">
    <location>
        <begin position="491"/>
        <end position="506"/>
    </location>
</feature>
<evidence type="ECO:0000256" key="2">
    <source>
        <dbReference type="SAM" id="MobiDB-lite"/>
    </source>
</evidence>
<accession>A0ABM1PL95</accession>
<feature type="compositionally biased region" description="Polar residues" evidence="2">
    <location>
        <begin position="971"/>
        <end position="982"/>
    </location>
</feature>
<proteinExistence type="predicted"/>